<dbReference type="EMBL" id="CCYD01000610">
    <property type="protein sequence ID" value="CEG41839.1"/>
    <property type="molecule type" value="Genomic_DNA"/>
</dbReference>
<reference evidence="2" key="1">
    <citation type="submission" date="2014-09" db="EMBL/GenBank/DDBJ databases">
        <authorList>
            <person name="Sharma Rahul"/>
            <person name="Thines Marco"/>
        </authorList>
    </citation>
    <scope>NUCLEOTIDE SEQUENCE [LARGE SCALE GENOMIC DNA]</scope>
</reference>
<organism evidence="1 2">
    <name type="scientific">Plasmopara halstedii</name>
    <name type="common">Downy mildew of sunflower</name>
    <dbReference type="NCBI Taxonomy" id="4781"/>
    <lineage>
        <taxon>Eukaryota</taxon>
        <taxon>Sar</taxon>
        <taxon>Stramenopiles</taxon>
        <taxon>Oomycota</taxon>
        <taxon>Peronosporomycetes</taxon>
        <taxon>Peronosporales</taxon>
        <taxon>Peronosporaceae</taxon>
        <taxon>Plasmopara</taxon>
    </lineage>
</organism>
<dbReference type="GeneID" id="36407211"/>
<dbReference type="Proteomes" id="UP000054928">
    <property type="component" value="Unassembled WGS sequence"/>
</dbReference>
<proteinExistence type="predicted"/>
<keyword evidence="2" id="KW-1185">Reference proteome</keyword>
<sequence length="118" mass="13311">MILADFRLLWTWDRLQRSLIFVLVCSLVYHHTKNPALFRLADGNRRVVVYAIGKRVGIALTHWDRIGMALKRECCKSCSSCRAISELKIETDEDVELEPRGAATNSGMGENEACSSLI</sequence>
<dbReference type="RefSeq" id="XP_024578208.1">
    <property type="nucleotide sequence ID" value="XM_024727652.1"/>
</dbReference>
<dbReference type="AlphaFoldDB" id="A0A0P1AME0"/>
<evidence type="ECO:0000313" key="2">
    <source>
        <dbReference type="Proteomes" id="UP000054928"/>
    </source>
</evidence>
<protein>
    <submittedName>
        <fullName evidence="1">Uncharacterized protein</fullName>
    </submittedName>
</protein>
<evidence type="ECO:0000313" key="1">
    <source>
        <dbReference type="EMBL" id="CEG41839.1"/>
    </source>
</evidence>
<accession>A0A0P1AME0</accession>
<name>A0A0P1AME0_PLAHL</name>